<reference evidence="1 2" key="1">
    <citation type="journal article" date="2018" name="Front. Plant Sci.">
        <title>Red Clover (Trifolium pratense) and Zigzag Clover (T. medium) - A Picture of Genomic Similarities and Differences.</title>
        <authorList>
            <person name="Dluhosova J."/>
            <person name="Istvanek J."/>
            <person name="Nedelnik J."/>
            <person name="Repkova J."/>
        </authorList>
    </citation>
    <scope>NUCLEOTIDE SEQUENCE [LARGE SCALE GENOMIC DNA]</scope>
    <source>
        <strain evidence="2">cv. 10/8</strain>
        <tissue evidence="1">Leaf</tissue>
    </source>
</reference>
<comment type="caution">
    <text evidence="1">The sequence shown here is derived from an EMBL/GenBank/DDBJ whole genome shotgun (WGS) entry which is preliminary data.</text>
</comment>
<proteinExistence type="predicted"/>
<dbReference type="EMBL" id="LXQA010515577">
    <property type="protein sequence ID" value="MCI56636.1"/>
    <property type="molecule type" value="Genomic_DNA"/>
</dbReference>
<name>A0A392T964_9FABA</name>
<accession>A0A392T964</accession>
<organism evidence="1 2">
    <name type="scientific">Trifolium medium</name>
    <dbReference type="NCBI Taxonomy" id="97028"/>
    <lineage>
        <taxon>Eukaryota</taxon>
        <taxon>Viridiplantae</taxon>
        <taxon>Streptophyta</taxon>
        <taxon>Embryophyta</taxon>
        <taxon>Tracheophyta</taxon>
        <taxon>Spermatophyta</taxon>
        <taxon>Magnoliopsida</taxon>
        <taxon>eudicotyledons</taxon>
        <taxon>Gunneridae</taxon>
        <taxon>Pentapetalae</taxon>
        <taxon>rosids</taxon>
        <taxon>fabids</taxon>
        <taxon>Fabales</taxon>
        <taxon>Fabaceae</taxon>
        <taxon>Papilionoideae</taxon>
        <taxon>50 kb inversion clade</taxon>
        <taxon>NPAAA clade</taxon>
        <taxon>Hologalegina</taxon>
        <taxon>IRL clade</taxon>
        <taxon>Trifolieae</taxon>
        <taxon>Trifolium</taxon>
    </lineage>
</organism>
<keyword evidence="2" id="KW-1185">Reference proteome</keyword>
<feature type="non-terminal residue" evidence="1">
    <location>
        <position position="54"/>
    </location>
</feature>
<dbReference type="AlphaFoldDB" id="A0A392T964"/>
<sequence>MFTRLNRMLVAHVTARMVSRSKSAKFCRCMLSSAPHAQQFAPHAQIAVLQSCFV</sequence>
<protein>
    <submittedName>
        <fullName evidence="1">Uncharacterized protein</fullName>
    </submittedName>
</protein>
<evidence type="ECO:0000313" key="1">
    <source>
        <dbReference type="EMBL" id="MCI56636.1"/>
    </source>
</evidence>
<dbReference type="Proteomes" id="UP000265520">
    <property type="component" value="Unassembled WGS sequence"/>
</dbReference>
<evidence type="ECO:0000313" key="2">
    <source>
        <dbReference type="Proteomes" id="UP000265520"/>
    </source>
</evidence>